<dbReference type="Proteomes" id="UP001234178">
    <property type="component" value="Unassembled WGS sequence"/>
</dbReference>
<reference evidence="1 2" key="1">
    <citation type="journal article" date="2023" name="Nucleic Acids Res.">
        <title>The hologenome of Daphnia magna reveals possible DNA methylation and microbiome-mediated evolution of the host genome.</title>
        <authorList>
            <person name="Chaturvedi A."/>
            <person name="Li X."/>
            <person name="Dhandapani V."/>
            <person name="Marshall H."/>
            <person name="Kissane S."/>
            <person name="Cuenca-Cambronero M."/>
            <person name="Asole G."/>
            <person name="Calvet F."/>
            <person name="Ruiz-Romero M."/>
            <person name="Marangio P."/>
            <person name="Guigo R."/>
            <person name="Rago D."/>
            <person name="Mirbahai L."/>
            <person name="Eastwood N."/>
            <person name="Colbourne J.K."/>
            <person name="Zhou J."/>
            <person name="Mallon E."/>
            <person name="Orsini L."/>
        </authorList>
    </citation>
    <scope>NUCLEOTIDE SEQUENCE [LARGE SCALE GENOMIC DNA]</scope>
    <source>
        <strain evidence="1">LRV0_1</strain>
    </source>
</reference>
<sequence>MDGVKTNSMAYRSIHFCFSKVEESSRPDPETNDAMSTILRPSSCCMNNGYWLSIYNNPTMPNDEDRYTIYTHLM</sequence>
<accession>A0ABR0AMC5</accession>
<proteinExistence type="predicted"/>
<evidence type="ECO:0000313" key="1">
    <source>
        <dbReference type="EMBL" id="KAK4026267.1"/>
    </source>
</evidence>
<evidence type="ECO:0000313" key="2">
    <source>
        <dbReference type="Proteomes" id="UP001234178"/>
    </source>
</evidence>
<dbReference type="EMBL" id="JAOYFB010000038">
    <property type="protein sequence ID" value="KAK4026267.1"/>
    <property type="molecule type" value="Genomic_DNA"/>
</dbReference>
<comment type="caution">
    <text evidence="1">The sequence shown here is derived from an EMBL/GenBank/DDBJ whole genome shotgun (WGS) entry which is preliminary data.</text>
</comment>
<name>A0ABR0AMC5_9CRUS</name>
<organism evidence="1 2">
    <name type="scientific">Daphnia magna</name>
    <dbReference type="NCBI Taxonomy" id="35525"/>
    <lineage>
        <taxon>Eukaryota</taxon>
        <taxon>Metazoa</taxon>
        <taxon>Ecdysozoa</taxon>
        <taxon>Arthropoda</taxon>
        <taxon>Crustacea</taxon>
        <taxon>Branchiopoda</taxon>
        <taxon>Diplostraca</taxon>
        <taxon>Cladocera</taxon>
        <taxon>Anomopoda</taxon>
        <taxon>Daphniidae</taxon>
        <taxon>Daphnia</taxon>
    </lineage>
</organism>
<keyword evidence="2" id="KW-1185">Reference proteome</keyword>
<gene>
    <name evidence="1" type="ORF">OUZ56_015277</name>
</gene>
<protein>
    <submittedName>
        <fullName evidence="1">Uncharacterized protein</fullName>
    </submittedName>
</protein>